<feature type="domain" description="DUF11" evidence="1">
    <location>
        <begin position="19"/>
        <end position="123"/>
    </location>
</feature>
<dbReference type="InterPro" id="IPR051172">
    <property type="entry name" value="Chlamydia_OmcB"/>
</dbReference>
<dbReference type="NCBIfam" id="TIGR01451">
    <property type="entry name" value="B_ant_repeat"/>
    <property type="match status" value="5"/>
</dbReference>
<organism evidence="2 3">
    <name type="scientific">Belliella marina</name>
    <dbReference type="NCBI Taxonomy" id="1644146"/>
    <lineage>
        <taxon>Bacteria</taxon>
        <taxon>Pseudomonadati</taxon>
        <taxon>Bacteroidota</taxon>
        <taxon>Cytophagia</taxon>
        <taxon>Cytophagales</taxon>
        <taxon>Cyclobacteriaceae</taxon>
        <taxon>Belliella</taxon>
    </lineage>
</organism>
<reference evidence="3" key="1">
    <citation type="journal article" date="2019" name="Int. J. Syst. Evol. Microbiol.">
        <title>The Global Catalogue of Microorganisms (GCM) 10K type strain sequencing project: providing services to taxonomists for standard genome sequencing and annotation.</title>
        <authorList>
            <consortium name="The Broad Institute Genomics Platform"/>
            <consortium name="The Broad Institute Genome Sequencing Center for Infectious Disease"/>
            <person name="Wu L."/>
            <person name="Ma J."/>
        </authorList>
    </citation>
    <scope>NUCLEOTIDE SEQUENCE [LARGE SCALE GENOMIC DNA]</scope>
    <source>
        <strain evidence="3">CGMCC 1.15180</strain>
    </source>
</reference>
<protein>
    <submittedName>
        <fullName evidence="2">Gliding motility-associated C-terminal domain-containing protein</fullName>
    </submittedName>
</protein>
<dbReference type="PANTHER" id="PTHR34819:SF3">
    <property type="entry name" value="CELL SURFACE PROTEIN"/>
    <property type="match status" value="1"/>
</dbReference>
<dbReference type="NCBIfam" id="TIGR04131">
    <property type="entry name" value="Bac_Flav_CTERM"/>
    <property type="match status" value="1"/>
</dbReference>
<feature type="domain" description="DUF11" evidence="1">
    <location>
        <begin position="264"/>
        <end position="372"/>
    </location>
</feature>
<dbReference type="PANTHER" id="PTHR34819">
    <property type="entry name" value="LARGE CYSTEINE-RICH PERIPLASMIC PROTEIN OMCB"/>
    <property type="match status" value="1"/>
</dbReference>
<keyword evidence="3" id="KW-1185">Reference proteome</keyword>
<dbReference type="InterPro" id="IPR001434">
    <property type="entry name" value="OmcB-like_DUF11"/>
</dbReference>
<gene>
    <name evidence="2" type="ORF">ACFSKL_09675</name>
</gene>
<dbReference type="Pfam" id="PF01345">
    <property type="entry name" value="DUF11"/>
    <property type="match status" value="5"/>
</dbReference>
<feature type="domain" description="DUF11" evidence="1">
    <location>
        <begin position="141"/>
        <end position="245"/>
    </location>
</feature>
<dbReference type="RefSeq" id="WP_376885751.1">
    <property type="nucleotide sequence ID" value="NZ_JBHUHR010000026.1"/>
</dbReference>
<sequence length="709" mass="73439">EDGPKESDPEDVDVETSADLDIVKTATSATVVAGENISYTITVSNAGPSDAQDVTVTDVLPSGTGFVSADNGGTEAGGTVIWNLGTLAAGESVTVNLVLSTSPSLAVGTSISNIAVVESPTDPEGPKESDPEDVDVDAVADLDIVKTATSATVVAGENISYNITVSNAGPSDAQDVTVTDVLPSGTGFVSATNGGTETGGTVTWNLGTLAAGESITVSLVLSTPSSLEAGTTISNIAVVDSPTDENGPKESEPEDVEVETEAELGIVKTANSSTVLAGENITYSITVNNAGPSDAQGVMVSDVLPEGTAFVSASNGGTVTSGTVNWSLGTLAAGEGITISLVVSTDADLEFDHVIRNIAVATSPTIEGDGIESNPVDVVILDDTTVISVSKVSDILTASPGDVVNYTISIRNEGEFTAKGLVITDDLPSGLTVLNMSLDGGINGDNITWTIDELGVNETINIEISALVTLEQGSIVNRVVVSGDNFPEVVVDAEAVIINVVDLSITKTVSAPMVMVGMPFIYTINVVNDSGSDASEVVVTDFIPLGVRFVDAQVSAGSFSYNSTTRVVTWEVGLLESMGSIEMVLNVEAENPGEISNTASVESRELDTDESDNTATVSHTQLELKIPNVFTPNGDGINDTWAIEGIIHFFASNKLVVVNRWGVEVFRTNNYNNDWNGGNLAEGSYFYQLTAVDHQGREQVFTGYVTILR</sequence>
<dbReference type="Gene3D" id="2.60.40.1170">
    <property type="entry name" value="Mu homology domain, subdomain B"/>
    <property type="match status" value="1"/>
</dbReference>
<dbReference type="InterPro" id="IPR026341">
    <property type="entry name" value="T9SS_type_B"/>
</dbReference>
<dbReference type="Pfam" id="PF13585">
    <property type="entry name" value="CHU_C"/>
    <property type="match status" value="1"/>
</dbReference>
<accession>A0ABW4VNH5</accession>
<dbReference type="Gene3D" id="2.60.40.3080">
    <property type="match status" value="3"/>
</dbReference>
<name>A0ABW4VNH5_9BACT</name>
<evidence type="ECO:0000313" key="3">
    <source>
        <dbReference type="Proteomes" id="UP001597361"/>
    </source>
</evidence>
<evidence type="ECO:0000313" key="2">
    <source>
        <dbReference type="EMBL" id="MFD2035060.1"/>
    </source>
</evidence>
<proteinExistence type="predicted"/>
<dbReference type="Proteomes" id="UP001597361">
    <property type="component" value="Unassembled WGS sequence"/>
</dbReference>
<evidence type="ECO:0000259" key="1">
    <source>
        <dbReference type="Pfam" id="PF01345"/>
    </source>
</evidence>
<feature type="domain" description="DUF11" evidence="1">
    <location>
        <begin position="502"/>
        <end position="618"/>
    </location>
</feature>
<feature type="domain" description="DUF11" evidence="1">
    <location>
        <begin position="387"/>
        <end position="485"/>
    </location>
</feature>
<dbReference type="Gene3D" id="2.60.40.740">
    <property type="match status" value="1"/>
</dbReference>
<dbReference type="EMBL" id="JBHUHR010000026">
    <property type="protein sequence ID" value="MFD2035060.1"/>
    <property type="molecule type" value="Genomic_DNA"/>
</dbReference>
<comment type="caution">
    <text evidence="2">The sequence shown here is derived from an EMBL/GenBank/DDBJ whole genome shotgun (WGS) entry which is preliminary data.</text>
</comment>
<dbReference type="InterPro" id="IPR047589">
    <property type="entry name" value="DUF11_rpt"/>
</dbReference>
<feature type="non-terminal residue" evidence="2">
    <location>
        <position position="1"/>
    </location>
</feature>